<dbReference type="InterPro" id="IPR001608">
    <property type="entry name" value="Ala_racemase_N"/>
</dbReference>
<dbReference type="Pfam" id="PF01168">
    <property type="entry name" value="Ala_racemase_N"/>
    <property type="match status" value="1"/>
</dbReference>
<dbReference type="InterPro" id="IPR051466">
    <property type="entry name" value="D-amino_acid_metab_enzyme"/>
</dbReference>
<organism evidence="4 5">
    <name type="scientific">Marinobacter nanhaiticus D15-8W</name>
    <dbReference type="NCBI Taxonomy" id="626887"/>
    <lineage>
        <taxon>Bacteria</taxon>
        <taxon>Pseudomonadati</taxon>
        <taxon>Pseudomonadota</taxon>
        <taxon>Gammaproteobacteria</taxon>
        <taxon>Pseudomonadales</taxon>
        <taxon>Marinobacteraceae</taxon>
        <taxon>Marinobacter</taxon>
    </lineage>
</organism>
<comment type="similarity">
    <text evidence="1">Belongs to the DSD1 family.</text>
</comment>
<dbReference type="Gene3D" id="3.20.20.10">
    <property type="entry name" value="Alanine racemase"/>
    <property type="match status" value="1"/>
</dbReference>
<evidence type="ECO:0000259" key="3">
    <source>
        <dbReference type="SMART" id="SM01119"/>
    </source>
</evidence>
<reference evidence="4 5" key="1">
    <citation type="journal article" date="2013" name="Genome Announc.">
        <title>Genome Sequence of the Polycyclic Aromatic Hydrocarbon-Degrading Bacterium Strain Marinobacter nanhaiticus D15-8WT.</title>
        <authorList>
            <person name="Cui Z."/>
            <person name="Gao W."/>
            <person name="Li Q."/>
            <person name="Xu G."/>
            <person name="Zheng L."/>
        </authorList>
    </citation>
    <scope>NUCLEOTIDE SEQUENCE [LARGE SCALE GENOMIC DNA]</scope>
    <source>
        <strain evidence="4 5">D15-8W</strain>
    </source>
</reference>
<evidence type="ECO:0000313" key="4">
    <source>
        <dbReference type="EMBL" id="ENO12917.2"/>
    </source>
</evidence>
<feature type="domain" description="D-serine dehydratase-like" evidence="3">
    <location>
        <begin position="265"/>
        <end position="364"/>
    </location>
</feature>
<dbReference type="STRING" id="626887.J057_16005"/>
<dbReference type="EMBL" id="APLQ01000014">
    <property type="protein sequence ID" value="ENO12917.2"/>
    <property type="molecule type" value="Genomic_DNA"/>
</dbReference>
<evidence type="ECO:0000256" key="1">
    <source>
        <dbReference type="ARBA" id="ARBA00005323"/>
    </source>
</evidence>
<dbReference type="Gene3D" id="2.40.37.20">
    <property type="entry name" value="D-serine dehydratase-like domain"/>
    <property type="match status" value="1"/>
</dbReference>
<keyword evidence="5" id="KW-1185">Reference proteome</keyword>
<dbReference type="Pfam" id="PF14031">
    <property type="entry name" value="D-ser_dehydrat"/>
    <property type="match status" value="1"/>
</dbReference>
<gene>
    <name evidence="4" type="ORF">J057_16005</name>
</gene>
<dbReference type="SMART" id="SM01119">
    <property type="entry name" value="D-ser_dehydrat"/>
    <property type="match status" value="1"/>
</dbReference>
<dbReference type="PATRIC" id="fig|626887.3.peg.3198"/>
<dbReference type="InterPro" id="IPR029066">
    <property type="entry name" value="PLP-binding_barrel"/>
</dbReference>
<dbReference type="CDD" id="cd06818">
    <property type="entry name" value="PLPDE_III_cryptic_DSD"/>
    <property type="match status" value="1"/>
</dbReference>
<dbReference type="Proteomes" id="UP000013165">
    <property type="component" value="Unassembled WGS sequence"/>
</dbReference>
<evidence type="ECO:0000256" key="2">
    <source>
        <dbReference type="ARBA" id="ARBA00023239"/>
    </source>
</evidence>
<evidence type="ECO:0000313" key="5">
    <source>
        <dbReference type="Proteomes" id="UP000013165"/>
    </source>
</evidence>
<comment type="caution">
    <text evidence="4">The sequence shown here is derived from an EMBL/GenBank/DDBJ whole genome shotgun (WGS) entry which is preliminary data.</text>
</comment>
<proteinExistence type="inferred from homology"/>
<protein>
    <submittedName>
        <fullName evidence="4">Amino acid deaminase</fullName>
    </submittedName>
</protein>
<keyword evidence="2" id="KW-0456">Lyase</keyword>
<dbReference type="PANTHER" id="PTHR28004">
    <property type="entry name" value="ZGC:162816-RELATED"/>
    <property type="match status" value="1"/>
</dbReference>
<dbReference type="OrthoDB" id="9811417at2"/>
<dbReference type="eggNOG" id="COG3616">
    <property type="taxonomic scope" value="Bacteria"/>
</dbReference>
<sequence>MVLREKALAHNIRWMQRFVDERGLALAPHGKTTMTPAIFRRQIEAGAWGITLATAAQCRAAYREAGVRHLLMANQLVGAGNMAIVSALIADPEVTYYCTVDSVDNVRALSHFFAARNQTVQVLIELGVPGGRCGCRSQEEALALAELIDTCPGIQVAGVEGYEGIIHGDDLPDRIRAYADELIATTAALVERGLTAVKRPVITASGSAWYDVIAAAFTESGARDRFLPLLRPGCYVAHDHGLYRRAHADILARLHSDPGDGLMPALEVWAHIHSIPEPGLVVAGIGKRDIAYDADLPIPLRRCRAGGDDSALSVNGWTVTGIMDQHAFIAVPADEDVRVGDIVAFGSSHPCLTFDKWRFIALADENFRVKDYLTTRF</sequence>
<accession>N6WPC4</accession>
<dbReference type="InterPro" id="IPR026956">
    <property type="entry name" value="D-ser_dehydrat-like_dom"/>
</dbReference>
<dbReference type="GO" id="GO:0016829">
    <property type="term" value="F:lyase activity"/>
    <property type="evidence" value="ECO:0007669"/>
    <property type="project" value="UniProtKB-KW"/>
</dbReference>
<dbReference type="InterPro" id="IPR042208">
    <property type="entry name" value="D-ser_dehydrat-like_sf"/>
</dbReference>
<dbReference type="AlphaFoldDB" id="N6WPC4"/>
<name>N6WPC4_9GAMM</name>
<dbReference type="PANTHER" id="PTHR28004:SF8">
    <property type="entry name" value="D-SERINE DEAMINASE"/>
    <property type="match status" value="1"/>
</dbReference>
<dbReference type="HOGENOM" id="CLU_031639_3_0_6"/>
<dbReference type="SUPFAM" id="SSF51419">
    <property type="entry name" value="PLP-binding barrel"/>
    <property type="match status" value="1"/>
</dbReference>